<feature type="domain" description="Protein kinase" evidence="2">
    <location>
        <begin position="1"/>
        <end position="143"/>
    </location>
</feature>
<evidence type="ECO:0000313" key="3">
    <source>
        <dbReference type="EMBL" id="KAL2788707.1"/>
    </source>
</evidence>
<dbReference type="Proteomes" id="UP001610563">
    <property type="component" value="Unassembled WGS sequence"/>
</dbReference>
<protein>
    <recommendedName>
        <fullName evidence="2">Protein kinase domain-containing protein</fullName>
    </recommendedName>
</protein>
<dbReference type="PROSITE" id="PS50011">
    <property type="entry name" value="PROTEIN_KINASE_DOM"/>
    <property type="match status" value="1"/>
</dbReference>
<comment type="caution">
    <text evidence="3">The sequence shown here is derived from an EMBL/GenBank/DDBJ whole genome shotgun (WGS) entry which is preliminary data.</text>
</comment>
<dbReference type="InterPro" id="IPR011009">
    <property type="entry name" value="Kinase-like_dom_sf"/>
</dbReference>
<name>A0ABR4FZL7_9EURO</name>
<keyword evidence="1" id="KW-0732">Signal</keyword>
<sequence>MKALSGPNPFCLLLIRISSSIMGAVCTVDTSRRSSSSVWNTTCATMSNRTGLASSAVDYLHSLGLAHNDIKPGNIMIREMPDGQPKPVLIDFGSCAPFGCGVFTMGISGWCKEDFTTSEKRHDIYSLGKVEEWLETAGSKEES</sequence>
<evidence type="ECO:0000256" key="1">
    <source>
        <dbReference type="SAM" id="SignalP"/>
    </source>
</evidence>
<organism evidence="3 4">
    <name type="scientific">Aspergillus keveii</name>
    <dbReference type="NCBI Taxonomy" id="714993"/>
    <lineage>
        <taxon>Eukaryota</taxon>
        <taxon>Fungi</taxon>
        <taxon>Dikarya</taxon>
        <taxon>Ascomycota</taxon>
        <taxon>Pezizomycotina</taxon>
        <taxon>Eurotiomycetes</taxon>
        <taxon>Eurotiomycetidae</taxon>
        <taxon>Eurotiales</taxon>
        <taxon>Aspergillaceae</taxon>
        <taxon>Aspergillus</taxon>
        <taxon>Aspergillus subgen. Nidulantes</taxon>
    </lineage>
</organism>
<accession>A0ABR4FZL7</accession>
<feature type="chain" id="PRO_5047444069" description="Protein kinase domain-containing protein" evidence="1">
    <location>
        <begin position="27"/>
        <end position="143"/>
    </location>
</feature>
<evidence type="ECO:0000259" key="2">
    <source>
        <dbReference type="PROSITE" id="PS50011"/>
    </source>
</evidence>
<dbReference type="EMBL" id="JBFTWV010000075">
    <property type="protein sequence ID" value="KAL2788707.1"/>
    <property type="molecule type" value="Genomic_DNA"/>
</dbReference>
<keyword evidence="4" id="KW-1185">Reference proteome</keyword>
<dbReference type="SUPFAM" id="SSF56112">
    <property type="entry name" value="Protein kinase-like (PK-like)"/>
    <property type="match status" value="1"/>
</dbReference>
<dbReference type="PROSITE" id="PS00108">
    <property type="entry name" value="PROTEIN_KINASE_ST"/>
    <property type="match status" value="1"/>
</dbReference>
<gene>
    <name evidence="3" type="ORF">BJX66DRAFT_308368</name>
</gene>
<dbReference type="InterPro" id="IPR000719">
    <property type="entry name" value="Prot_kinase_dom"/>
</dbReference>
<proteinExistence type="predicted"/>
<reference evidence="3 4" key="1">
    <citation type="submission" date="2024-07" db="EMBL/GenBank/DDBJ databases">
        <title>Section-level genome sequencing and comparative genomics of Aspergillus sections Usti and Cavernicolus.</title>
        <authorList>
            <consortium name="Lawrence Berkeley National Laboratory"/>
            <person name="Nybo J.L."/>
            <person name="Vesth T.C."/>
            <person name="Theobald S."/>
            <person name="Frisvad J.C."/>
            <person name="Larsen T.O."/>
            <person name="Kjaerboelling I."/>
            <person name="Rothschild-Mancinelli K."/>
            <person name="Lyhne E.K."/>
            <person name="Kogle M.E."/>
            <person name="Barry K."/>
            <person name="Clum A."/>
            <person name="Na H."/>
            <person name="Ledsgaard L."/>
            <person name="Lin J."/>
            <person name="Lipzen A."/>
            <person name="Kuo A."/>
            <person name="Riley R."/>
            <person name="Mondo S."/>
            <person name="Labutti K."/>
            <person name="Haridas S."/>
            <person name="Pangalinan J."/>
            <person name="Salamov A.A."/>
            <person name="Simmons B.A."/>
            <person name="Magnuson J.K."/>
            <person name="Chen J."/>
            <person name="Drula E."/>
            <person name="Henrissat B."/>
            <person name="Wiebenga A."/>
            <person name="Lubbers R.J."/>
            <person name="Gomes A.C."/>
            <person name="Makela M.R."/>
            <person name="Stajich J."/>
            <person name="Grigoriev I.V."/>
            <person name="Mortensen U.H."/>
            <person name="De Vries R.P."/>
            <person name="Baker S.E."/>
            <person name="Andersen M.R."/>
        </authorList>
    </citation>
    <scope>NUCLEOTIDE SEQUENCE [LARGE SCALE GENOMIC DNA]</scope>
    <source>
        <strain evidence="3 4">CBS 209.92</strain>
    </source>
</reference>
<evidence type="ECO:0000313" key="4">
    <source>
        <dbReference type="Proteomes" id="UP001610563"/>
    </source>
</evidence>
<dbReference type="Pfam" id="PF00069">
    <property type="entry name" value="Pkinase"/>
    <property type="match status" value="1"/>
</dbReference>
<dbReference type="Gene3D" id="1.10.510.10">
    <property type="entry name" value="Transferase(Phosphotransferase) domain 1"/>
    <property type="match status" value="1"/>
</dbReference>
<feature type="signal peptide" evidence="1">
    <location>
        <begin position="1"/>
        <end position="26"/>
    </location>
</feature>
<dbReference type="InterPro" id="IPR008271">
    <property type="entry name" value="Ser/Thr_kinase_AS"/>
</dbReference>